<proteinExistence type="inferred from homology"/>
<evidence type="ECO:0000313" key="9">
    <source>
        <dbReference type="Proteomes" id="UP000242662"/>
    </source>
</evidence>
<keyword evidence="7" id="KW-0812">Transmembrane</keyword>
<protein>
    <submittedName>
        <fullName evidence="8">Heptaprenyl diphosphate synthase</fullName>
    </submittedName>
</protein>
<evidence type="ECO:0000256" key="5">
    <source>
        <dbReference type="ARBA" id="ARBA00022842"/>
    </source>
</evidence>
<dbReference type="PANTHER" id="PTHR12001">
    <property type="entry name" value="GERANYLGERANYL PYROPHOSPHATE SYNTHASE"/>
    <property type="match status" value="1"/>
</dbReference>
<dbReference type="Pfam" id="PF00348">
    <property type="entry name" value="polyprenyl_synt"/>
    <property type="match status" value="1"/>
</dbReference>
<dbReference type="PANTHER" id="PTHR12001:SF69">
    <property type="entry name" value="ALL TRANS-POLYPRENYL-DIPHOSPHATE SYNTHASE PDSS1"/>
    <property type="match status" value="1"/>
</dbReference>
<keyword evidence="7" id="KW-1133">Transmembrane helix</keyword>
<dbReference type="GO" id="GO:0004659">
    <property type="term" value="F:prenyltransferase activity"/>
    <property type="evidence" value="ECO:0007669"/>
    <property type="project" value="InterPro"/>
</dbReference>
<keyword evidence="7" id="KW-0472">Membrane</keyword>
<dbReference type="EMBL" id="FMYM01000005">
    <property type="protein sequence ID" value="SDC12910.1"/>
    <property type="molecule type" value="Genomic_DNA"/>
</dbReference>
<accession>A0A1G6J2N0</accession>
<keyword evidence="9" id="KW-1185">Reference proteome</keyword>
<dbReference type="GO" id="GO:0008299">
    <property type="term" value="P:isoprenoid biosynthetic process"/>
    <property type="evidence" value="ECO:0007669"/>
    <property type="project" value="InterPro"/>
</dbReference>
<dbReference type="InterPro" id="IPR000092">
    <property type="entry name" value="Polyprenyl_synt"/>
</dbReference>
<dbReference type="NCBIfam" id="TIGR02748">
    <property type="entry name" value="GerC3_HepT"/>
    <property type="match status" value="1"/>
</dbReference>
<evidence type="ECO:0000256" key="7">
    <source>
        <dbReference type="SAM" id="Phobius"/>
    </source>
</evidence>
<evidence type="ECO:0000256" key="6">
    <source>
        <dbReference type="RuleBase" id="RU004466"/>
    </source>
</evidence>
<keyword evidence="4" id="KW-0479">Metal-binding</keyword>
<evidence type="ECO:0000256" key="2">
    <source>
        <dbReference type="ARBA" id="ARBA00006706"/>
    </source>
</evidence>
<dbReference type="SUPFAM" id="SSF48576">
    <property type="entry name" value="Terpenoid synthases"/>
    <property type="match status" value="1"/>
</dbReference>
<evidence type="ECO:0000256" key="4">
    <source>
        <dbReference type="ARBA" id="ARBA00022723"/>
    </source>
</evidence>
<dbReference type="PROSITE" id="PS00444">
    <property type="entry name" value="POLYPRENYL_SYNTHASE_2"/>
    <property type="match status" value="1"/>
</dbReference>
<dbReference type="PROSITE" id="PS00723">
    <property type="entry name" value="POLYPRENYL_SYNTHASE_1"/>
    <property type="match status" value="1"/>
</dbReference>
<dbReference type="InterPro" id="IPR014119">
    <property type="entry name" value="GerC3_HepT"/>
</dbReference>
<organism evidence="8 9">
    <name type="scientific">Shouchella lonarensis</name>
    <dbReference type="NCBI Taxonomy" id="1464122"/>
    <lineage>
        <taxon>Bacteria</taxon>
        <taxon>Bacillati</taxon>
        <taxon>Bacillota</taxon>
        <taxon>Bacilli</taxon>
        <taxon>Bacillales</taxon>
        <taxon>Bacillaceae</taxon>
        <taxon>Shouchella</taxon>
    </lineage>
</organism>
<dbReference type="InterPro" id="IPR008949">
    <property type="entry name" value="Isoprenoid_synthase_dom_sf"/>
</dbReference>
<evidence type="ECO:0000256" key="1">
    <source>
        <dbReference type="ARBA" id="ARBA00001946"/>
    </source>
</evidence>
<dbReference type="AlphaFoldDB" id="A0A1G6J2N0"/>
<name>A0A1G6J2N0_9BACI</name>
<dbReference type="SFLD" id="SFLDS00005">
    <property type="entry name" value="Isoprenoid_Synthase_Type_I"/>
    <property type="match status" value="1"/>
</dbReference>
<dbReference type="Gene3D" id="1.10.600.10">
    <property type="entry name" value="Farnesyl Diphosphate Synthase"/>
    <property type="match status" value="1"/>
</dbReference>
<dbReference type="OrthoDB" id="9805316at2"/>
<sequence length="323" mass="36812">MDLANIYKQFQADITYIEQELTRTLAAQHPVLREAATDLLRAGGKRIRPVLVLLAGKFGTYDLERLTPMAVALELIHMGSLVHDDVIDHASLRRGHPTVKARWDNRVAMYTGNYIFGHAIETTKVFHDQRVHMIISNAMNEMCRGEIAQIHDQYRWDQNFRTYLRRIKRKTALLIAVSCELGAIAAGAPALVQQKLYQFAYFIGMSYQIMDDILDFVGTNEQLGKPAGGDLRQGHITLPTLYALRTDAQLKEMLQRELTEQTASDINMEPILWRVRDSGGIDYAQMMSDRYLQKAHAALHALPECEAKMYLTQVAAYVARRKY</sequence>
<keyword evidence="5" id="KW-0460">Magnesium</keyword>
<comment type="similarity">
    <text evidence="2 6">Belongs to the FPP/GGPP synthase family.</text>
</comment>
<keyword evidence="3 6" id="KW-0808">Transferase</keyword>
<gene>
    <name evidence="8" type="ORF">SAMN05421737_105234</name>
</gene>
<dbReference type="GO" id="GO:0046872">
    <property type="term" value="F:metal ion binding"/>
    <property type="evidence" value="ECO:0007669"/>
    <property type="project" value="UniProtKB-KW"/>
</dbReference>
<dbReference type="Proteomes" id="UP000242662">
    <property type="component" value="Unassembled WGS sequence"/>
</dbReference>
<dbReference type="InterPro" id="IPR033749">
    <property type="entry name" value="Polyprenyl_synt_CS"/>
</dbReference>
<feature type="transmembrane region" description="Helical" evidence="7">
    <location>
        <begin position="171"/>
        <end position="192"/>
    </location>
</feature>
<comment type="cofactor">
    <cofactor evidence="1">
        <name>Mg(2+)</name>
        <dbReference type="ChEBI" id="CHEBI:18420"/>
    </cofactor>
</comment>
<dbReference type="CDD" id="cd00685">
    <property type="entry name" value="Trans_IPPS_HT"/>
    <property type="match status" value="1"/>
</dbReference>
<evidence type="ECO:0000313" key="8">
    <source>
        <dbReference type="EMBL" id="SDC12910.1"/>
    </source>
</evidence>
<reference evidence="9" key="1">
    <citation type="submission" date="2016-09" db="EMBL/GenBank/DDBJ databases">
        <authorList>
            <person name="Varghese N."/>
            <person name="Submissions S."/>
        </authorList>
    </citation>
    <scope>NUCLEOTIDE SEQUENCE [LARGE SCALE GENOMIC DNA]</scope>
    <source>
        <strain evidence="9">25nlg</strain>
    </source>
</reference>
<dbReference type="STRING" id="1464122.SAMN05421737_105234"/>
<evidence type="ECO:0000256" key="3">
    <source>
        <dbReference type="ARBA" id="ARBA00022679"/>
    </source>
</evidence>
<dbReference type="RefSeq" id="WP_090775578.1">
    <property type="nucleotide sequence ID" value="NZ_FMYM01000005.1"/>
</dbReference>